<gene>
    <name evidence="2" type="ORF">KQI42_16240</name>
</gene>
<sequence length="274" mass="32101">MEEKIEVKKGLTGFQIKIIAMILMVFDHIHAYLNYSKNVPIQFRWVGRIVAPLFIFMTVEGYYYTRNKKKYMIRLYIAQLIMSIGNDLLDKFFPRPDSIIIMSSMFKTLFLIVIYLSIVDFLRGAFKDKNISKVLLGIGFLAIPILLSSVIMISISNLPFSFIRIFMLLIPMPLFTEGGIVFIAIGIVLYLFRDNKTKQVISYIIMCIVIMLLSGDFSIQSLLYTNFQWMMIFAAPLMYLYNGEKGRGMKYLFYIFYPAHIYLFHMISYYMLTR</sequence>
<dbReference type="Pfam" id="PF05857">
    <property type="entry name" value="TraX"/>
    <property type="match status" value="1"/>
</dbReference>
<dbReference type="EMBL" id="JAHLPM010000016">
    <property type="protein sequence ID" value="MBU5439565.1"/>
    <property type="molecule type" value="Genomic_DNA"/>
</dbReference>
<evidence type="ECO:0000256" key="1">
    <source>
        <dbReference type="SAM" id="Phobius"/>
    </source>
</evidence>
<dbReference type="InterPro" id="IPR008875">
    <property type="entry name" value="TraX"/>
</dbReference>
<evidence type="ECO:0000313" key="2">
    <source>
        <dbReference type="EMBL" id="MBU5439565.1"/>
    </source>
</evidence>
<dbReference type="Proteomes" id="UP000749471">
    <property type="component" value="Unassembled WGS sequence"/>
</dbReference>
<dbReference type="RefSeq" id="WP_216521273.1">
    <property type="nucleotide sequence ID" value="NZ_JAHLPM010000016.1"/>
</dbReference>
<keyword evidence="1" id="KW-0472">Membrane</keyword>
<name>A0ABS6E9F8_9FIRM</name>
<proteinExistence type="predicted"/>
<feature type="transmembrane region" description="Helical" evidence="1">
    <location>
        <begin position="75"/>
        <end position="93"/>
    </location>
</feature>
<feature type="transmembrane region" description="Helical" evidence="1">
    <location>
        <begin position="134"/>
        <end position="156"/>
    </location>
</feature>
<feature type="transmembrane region" description="Helical" evidence="1">
    <location>
        <begin position="45"/>
        <end position="63"/>
    </location>
</feature>
<keyword evidence="3" id="KW-1185">Reference proteome</keyword>
<protein>
    <submittedName>
        <fullName evidence="2">Conjugal transfer protein TraX</fullName>
    </submittedName>
</protein>
<reference evidence="2 3" key="1">
    <citation type="submission" date="2021-06" db="EMBL/GenBank/DDBJ databases">
        <authorList>
            <person name="Sun Q."/>
            <person name="Li D."/>
        </authorList>
    </citation>
    <scope>NUCLEOTIDE SEQUENCE [LARGE SCALE GENOMIC DNA]</scope>
    <source>
        <strain evidence="2 3">MSJ-40</strain>
    </source>
</reference>
<keyword evidence="1" id="KW-0812">Transmembrane</keyword>
<keyword evidence="1" id="KW-1133">Transmembrane helix</keyword>
<feature type="transmembrane region" description="Helical" evidence="1">
    <location>
        <begin position="200"/>
        <end position="217"/>
    </location>
</feature>
<feature type="transmembrane region" description="Helical" evidence="1">
    <location>
        <begin position="253"/>
        <end position="272"/>
    </location>
</feature>
<accession>A0ABS6E9F8</accession>
<organism evidence="2 3">
    <name type="scientific">Tissierella simiarum</name>
    <dbReference type="NCBI Taxonomy" id="2841534"/>
    <lineage>
        <taxon>Bacteria</taxon>
        <taxon>Bacillati</taxon>
        <taxon>Bacillota</taxon>
        <taxon>Tissierellia</taxon>
        <taxon>Tissierellales</taxon>
        <taxon>Tissierellaceae</taxon>
        <taxon>Tissierella</taxon>
    </lineage>
</organism>
<feature type="transmembrane region" description="Helical" evidence="1">
    <location>
        <begin position="223"/>
        <end position="241"/>
    </location>
</feature>
<evidence type="ECO:0000313" key="3">
    <source>
        <dbReference type="Proteomes" id="UP000749471"/>
    </source>
</evidence>
<feature type="transmembrane region" description="Helical" evidence="1">
    <location>
        <begin position="162"/>
        <end position="191"/>
    </location>
</feature>
<feature type="transmembrane region" description="Helical" evidence="1">
    <location>
        <begin position="12"/>
        <end position="33"/>
    </location>
</feature>
<feature type="transmembrane region" description="Helical" evidence="1">
    <location>
        <begin position="99"/>
        <end position="122"/>
    </location>
</feature>
<comment type="caution">
    <text evidence="2">The sequence shown here is derived from an EMBL/GenBank/DDBJ whole genome shotgun (WGS) entry which is preliminary data.</text>
</comment>